<dbReference type="RefSeq" id="WP_286056424.1">
    <property type="nucleotide sequence ID" value="NZ_JASVWF010000008.1"/>
</dbReference>
<reference evidence="2 3" key="1">
    <citation type="submission" date="2023-06" db="EMBL/GenBank/DDBJ databases">
        <title>Actinomycetospora Odt1-22.</title>
        <authorList>
            <person name="Supong K."/>
        </authorList>
    </citation>
    <scope>NUCLEOTIDE SEQUENCE [LARGE SCALE GENOMIC DNA]</scope>
    <source>
        <strain evidence="2 3">Odt1-22</strain>
    </source>
</reference>
<proteinExistence type="predicted"/>
<feature type="domain" description="SnoaL-like" evidence="1">
    <location>
        <begin position="11"/>
        <end position="103"/>
    </location>
</feature>
<keyword evidence="3" id="KW-1185">Reference proteome</keyword>
<evidence type="ECO:0000313" key="3">
    <source>
        <dbReference type="Proteomes" id="UP001231924"/>
    </source>
</evidence>
<dbReference type="InterPro" id="IPR037401">
    <property type="entry name" value="SnoaL-like"/>
</dbReference>
<name>A0ABT7MGK5_9PSEU</name>
<dbReference type="SUPFAM" id="SSF54427">
    <property type="entry name" value="NTF2-like"/>
    <property type="match status" value="1"/>
</dbReference>
<dbReference type="EMBL" id="JASVWF010000008">
    <property type="protein sequence ID" value="MDL5159820.1"/>
    <property type="molecule type" value="Genomic_DNA"/>
</dbReference>
<evidence type="ECO:0000313" key="2">
    <source>
        <dbReference type="EMBL" id="MDL5159820.1"/>
    </source>
</evidence>
<dbReference type="Proteomes" id="UP001231924">
    <property type="component" value="Unassembled WGS sequence"/>
</dbReference>
<evidence type="ECO:0000259" key="1">
    <source>
        <dbReference type="Pfam" id="PF12680"/>
    </source>
</evidence>
<comment type="caution">
    <text evidence="2">The sequence shown here is derived from an EMBL/GenBank/DDBJ whole genome shotgun (WGS) entry which is preliminary data.</text>
</comment>
<organism evidence="2 3">
    <name type="scientific">Actinomycetospora termitidis</name>
    <dbReference type="NCBI Taxonomy" id="3053470"/>
    <lineage>
        <taxon>Bacteria</taxon>
        <taxon>Bacillati</taxon>
        <taxon>Actinomycetota</taxon>
        <taxon>Actinomycetes</taxon>
        <taxon>Pseudonocardiales</taxon>
        <taxon>Pseudonocardiaceae</taxon>
        <taxon>Actinomycetospora</taxon>
    </lineage>
</organism>
<dbReference type="InterPro" id="IPR032710">
    <property type="entry name" value="NTF2-like_dom_sf"/>
</dbReference>
<dbReference type="Pfam" id="PF12680">
    <property type="entry name" value="SnoaL_2"/>
    <property type="match status" value="1"/>
</dbReference>
<gene>
    <name evidence="2" type="ORF">QRT03_27890</name>
</gene>
<dbReference type="Gene3D" id="3.10.450.50">
    <property type="match status" value="1"/>
</dbReference>
<accession>A0ABT7MGK5</accession>
<protein>
    <submittedName>
        <fullName evidence="2">Nuclear transport factor 2 family protein</fullName>
    </submittedName>
</protein>
<sequence>MNTTRATEIATSYFTAWSSGDTDTAASYLVDDVVISAPSGEFHGHDGFHRFMDRFVTMLTGVSGFTAYGDDSTAVLWYETHLTPVPTLPAGERITVDGDRITRIDITFDRLPMTQAATS</sequence>